<dbReference type="Proteomes" id="UP000005240">
    <property type="component" value="Unassembled WGS sequence"/>
</dbReference>
<reference evidence="1" key="2">
    <citation type="submission" date="2016-05" db="EMBL/GenBank/DDBJ databases">
        <title>Comparative analysis highlights variable genome content of wheat rusts and divergence of the mating loci.</title>
        <authorList>
            <person name="Cuomo C.A."/>
            <person name="Bakkeren G."/>
            <person name="Szabo L."/>
            <person name="Khalil H."/>
            <person name="Joly D."/>
            <person name="Goldberg J."/>
            <person name="Young S."/>
            <person name="Zeng Q."/>
            <person name="Fellers J."/>
        </authorList>
    </citation>
    <scope>NUCLEOTIDE SEQUENCE [LARGE SCALE GENOMIC DNA]</scope>
    <source>
        <strain evidence="1">1-1 BBBD Race 1</strain>
    </source>
</reference>
<reference evidence="2" key="4">
    <citation type="submission" date="2025-05" db="UniProtKB">
        <authorList>
            <consortium name="EnsemblFungi"/>
        </authorList>
    </citation>
    <scope>IDENTIFICATION</scope>
    <source>
        <strain evidence="2">isolate 1-1 / race 1 (BBBD)</strain>
    </source>
</reference>
<reference evidence="1" key="1">
    <citation type="submission" date="2009-11" db="EMBL/GenBank/DDBJ databases">
        <authorList>
            <consortium name="The Broad Institute Genome Sequencing Platform"/>
            <person name="Ward D."/>
            <person name="Feldgarden M."/>
            <person name="Earl A."/>
            <person name="Young S.K."/>
            <person name="Zeng Q."/>
            <person name="Koehrsen M."/>
            <person name="Alvarado L."/>
            <person name="Berlin A."/>
            <person name="Bochicchio J."/>
            <person name="Borenstein D."/>
            <person name="Chapman S.B."/>
            <person name="Chen Z."/>
            <person name="Engels R."/>
            <person name="Freedman E."/>
            <person name="Gellesch M."/>
            <person name="Goldberg J."/>
            <person name="Griggs A."/>
            <person name="Gujja S."/>
            <person name="Heilman E."/>
            <person name="Heiman D."/>
            <person name="Hepburn T."/>
            <person name="Howarth C."/>
            <person name="Jen D."/>
            <person name="Larson L."/>
            <person name="Lewis B."/>
            <person name="Mehta T."/>
            <person name="Park D."/>
            <person name="Pearson M."/>
            <person name="Roberts A."/>
            <person name="Saif S."/>
            <person name="Shea T."/>
            <person name="Shenoy N."/>
            <person name="Sisk P."/>
            <person name="Stolte C."/>
            <person name="Sykes S."/>
            <person name="Thomson T."/>
            <person name="Walk T."/>
            <person name="White J."/>
            <person name="Yandava C."/>
            <person name="Izard J."/>
            <person name="Baranova O.V."/>
            <person name="Blanton J.M."/>
            <person name="Tanner A.C."/>
            <person name="Dewhirst F.E."/>
            <person name="Haas B."/>
            <person name="Nusbaum C."/>
            <person name="Birren B."/>
        </authorList>
    </citation>
    <scope>NUCLEOTIDE SEQUENCE [LARGE SCALE GENOMIC DNA]</scope>
    <source>
        <strain evidence="1">1-1 BBBD Race 1</strain>
    </source>
</reference>
<evidence type="ECO:0000313" key="2">
    <source>
        <dbReference type="EnsemblFungi" id="PTTG_26317-t43_1-p1"/>
    </source>
</evidence>
<protein>
    <submittedName>
        <fullName evidence="1 2">Uncharacterized protein</fullName>
    </submittedName>
</protein>
<dbReference type="EMBL" id="ADAS02000019">
    <property type="protein sequence ID" value="OAV96504.1"/>
    <property type="molecule type" value="Genomic_DNA"/>
</dbReference>
<name>A0A180GVH5_PUCT1</name>
<keyword evidence="3" id="KW-1185">Reference proteome</keyword>
<organism evidence="1">
    <name type="scientific">Puccinia triticina (isolate 1-1 / race 1 (BBBD))</name>
    <name type="common">Brown leaf rust fungus</name>
    <dbReference type="NCBI Taxonomy" id="630390"/>
    <lineage>
        <taxon>Eukaryota</taxon>
        <taxon>Fungi</taxon>
        <taxon>Dikarya</taxon>
        <taxon>Basidiomycota</taxon>
        <taxon>Pucciniomycotina</taxon>
        <taxon>Pucciniomycetes</taxon>
        <taxon>Pucciniales</taxon>
        <taxon>Pucciniaceae</taxon>
        <taxon>Puccinia</taxon>
    </lineage>
</organism>
<dbReference type="EnsemblFungi" id="PTTG_26317-t43_1">
    <property type="protein sequence ID" value="PTTG_26317-t43_1-p1"/>
    <property type="gene ID" value="PTTG_26317"/>
</dbReference>
<proteinExistence type="predicted"/>
<dbReference type="VEuPathDB" id="FungiDB:PTTG_26317"/>
<gene>
    <name evidence="1" type="ORF">PTTG_26317</name>
</gene>
<sequence length="167" mass="19725">MHAVLDEREIKSEAAELKKKLLEDFRSHPLFVKEIAKSPNLVRLLKWFEEFNPPKHWGDSDYSNIVTSFLSNVENEGKLGAEDILTLQLIKYIGFFNPQARELFKAKMRGYDPNGEEVPQPDVWHKLITADLLFQDYSRQTLYPHRYHGSLEQMSMGEFHWPRFCHF</sequence>
<reference evidence="2 3" key="3">
    <citation type="journal article" date="2017" name="G3 (Bethesda)">
        <title>Comparative analysis highlights variable genome content of wheat rusts and divergence of the mating loci.</title>
        <authorList>
            <person name="Cuomo C.A."/>
            <person name="Bakkeren G."/>
            <person name="Khalil H.B."/>
            <person name="Panwar V."/>
            <person name="Joly D."/>
            <person name="Linning R."/>
            <person name="Sakthikumar S."/>
            <person name="Song X."/>
            <person name="Adiconis X."/>
            <person name="Fan L."/>
            <person name="Goldberg J.M."/>
            <person name="Levin J.Z."/>
            <person name="Young S."/>
            <person name="Zeng Q."/>
            <person name="Anikster Y."/>
            <person name="Bruce M."/>
            <person name="Wang M."/>
            <person name="Yin C."/>
            <person name="McCallum B."/>
            <person name="Szabo L.J."/>
            <person name="Hulbert S."/>
            <person name="Chen X."/>
            <person name="Fellers J.P."/>
        </authorList>
    </citation>
    <scope>NUCLEOTIDE SEQUENCE</scope>
    <source>
        <strain evidence="3">Isolate 1-1 / race 1 (BBBD)</strain>
        <strain evidence="2">isolate 1-1 / race 1 (BBBD)</strain>
    </source>
</reference>
<dbReference type="OrthoDB" id="2496651at2759"/>
<evidence type="ECO:0000313" key="3">
    <source>
        <dbReference type="Proteomes" id="UP000005240"/>
    </source>
</evidence>
<dbReference type="AlphaFoldDB" id="A0A180GVH5"/>
<evidence type="ECO:0000313" key="1">
    <source>
        <dbReference type="EMBL" id="OAV96504.1"/>
    </source>
</evidence>
<accession>A0A180GVH5</accession>